<feature type="region of interest" description="Disordered" evidence="1">
    <location>
        <begin position="226"/>
        <end position="290"/>
    </location>
</feature>
<feature type="compositionally biased region" description="Polar residues" evidence="1">
    <location>
        <begin position="170"/>
        <end position="181"/>
    </location>
</feature>
<organism evidence="2 3">
    <name type="scientific">Macrostomum lignano</name>
    <dbReference type="NCBI Taxonomy" id="282301"/>
    <lineage>
        <taxon>Eukaryota</taxon>
        <taxon>Metazoa</taxon>
        <taxon>Spiralia</taxon>
        <taxon>Lophotrochozoa</taxon>
        <taxon>Platyhelminthes</taxon>
        <taxon>Rhabditophora</taxon>
        <taxon>Macrostomorpha</taxon>
        <taxon>Macrostomida</taxon>
        <taxon>Macrostomidae</taxon>
        <taxon>Macrostomum</taxon>
    </lineage>
</organism>
<proteinExistence type="predicted"/>
<feature type="compositionally biased region" description="Basic residues" evidence="1">
    <location>
        <begin position="634"/>
        <end position="643"/>
    </location>
</feature>
<feature type="compositionally biased region" description="Basic residues" evidence="1">
    <location>
        <begin position="1"/>
        <end position="16"/>
    </location>
</feature>
<feature type="region of interest" description="Disordered" evidence="1">
    <location>
        <begin position="629"/>
        <end position="660"/>
    </location>
</feature>
<sequence length="698" mass="77013">MPSKRPLRRMLFRQRSRGASLATVSPDDWSPLHPPEPPMQQQTRPLSMSPDAGLHQQKYQQQQKQQEKKLQYHDLSWNNTEIDHDSSEGPAGFSGGEGSQCSEDQVERLAKCQKSLDKLEFSLNNMMLGLSLAPRNQRRLAEADRFLTDLVDSIRANRTSRRPRRRPDQAKTSAQQANALQTPMRRKLENESRALWRAQHIGARCEDTVDRYMLDVVMDRLGEMAAVDNGRDRGRQGKQKKQPGGRGRQPNRRQQSGTCGRCGGIVTSIKKSSEGEGELSGEGYDENADNDYSGNRHNSCSMLSFGASGASGGISFPKRLPNSLGLDDANNADSQEQPKHNSQLHQHRNVRDNITDMEASQDQWTLRTWQPTAAQSSGTNNNNCCQRTVPAAVPAADPDATLQTPAPNNTSSDSRRVTTLAASVAAYRRGSLRYAKALRVAAYLRDLCREFYRTGCGGRAPPVAHDLEWVLSSLTELVTMRDRAVALAVRCTGCPALCPAERLSSPQLCRLRRLLKLACTKGDCKSGSGGLLDLVDALADSDNRPDRCRLLRQLREVAAYSDGPDANYRRLINAMAGQTELANCASNYAAHQRRMCGTAPPVVPGPRGLTRADMRALAIDLAPIEAAASAPCQQRRRRRRPLRRSAAAASPLTKALHNPAEMRRRLRMHQFATGASLAVKADLPDSGGWETPSRSFTP</sequence>
<feature type="region of interest" description="Disordered" evidence="1">
    <location>
        <begin position="1"/>
        <end position="104"/>
    </location>
</feature>
<dbReference type="AlphaFoldDB" id="A0A1I8HH31"/>
<name>A0A1I8HH31_9PLAT</name>
<accession>A0A1I8HH31</accession>
<protein>
    <submittedName>
        <fullName evidence="3">ANK_REP_REGION domain-containing protein</fullName>
    </submittedName>
</protein>
<feature type="region of interest" description="Disordered" evidence="1">
    <location>
        <begin position="321"/>
        <end position="349"/>
    </location>
</feature>
<dbReference type="WBParaSite" id="maker-uti_cns_0006175-snap-gene-0.4-mRNA-1">
    <property type="protein sequence ID" value="maker-uti_cns_0006175-snap-gene-0.4-mRNA-1"/>
    <property type="gene ID" value="maker-uti_cns_0006175-snap-gene-0.4"/>
</dbReference>
<evidence type="ECO:0000313" key="3">
    <source>
        <dbReference type="WBParaSite" id="maker-uti_cns_0006175-snap-gene-0.4-mRNA-1"/>
    </source>
</evidence>
<feature type="compositionally biased region" description="Polar residues" evidence="1">
    <location>
        <begin position="331"/>
        <end position="344"/>
    </location>
</feature>
<evidence type="ECO:0000256" key="1">
    <source>
        <dbReference type="SAM" id="MobiDB-lite"/>
    </source>
</evidence>
<dbReference type="Proteomes" id="UP000095280">
    <property type="component" value="Unplaced"/>
</dbReference>
<feature type="region of interest" description="Disordered" evidence="1">
    <location>
        <begin position="157"/>
        <end position="186"/>
    </location>
</feature>
<reference evidence="3" key="1">
    <citation type="submission" date="2016-11" db="UniProtKB">
        <authorList>
            <consortium name="WormBaseParasite"/>
        </authorList>
    </citation>
    <scope>IDENTIFICATION</scope>
</reference>
<evidence type="ECO:0000313" key="2">
    <source>
        <dbReference type="Proteomes" id="UP000095280"/>
    </source>
</evidence>
<feature type="compositionally biased region" description="Acidic residues" evidence="1">
    <location>
        <begin position="275"/>
        <end position="289"/>
    </location>
</feature>
<keyword evidence="2" id="KW-1185">Reference proteome</keyword>